<gene>
    <name evidence="1" type="ORF">LCGC14_0792710</name>
</gene>
<reference evidence="1" key="1">
    <citation type="journal article" date="2015" name="Nature">
        <title>Complex archaea that bridge the gap between prokaryotes and eukaryotes.</title>
        <authorList>
            <person name="Spang A."/>
            <person name="Saw J.H."/>
            <person name="Jorgensen S.L."/>
            <person name="Zaremba-Niedzwiedzka K."/>
            <person name="Martijn J."/>
            <person name="Lind A.E."/>
            <person name="van Eijk R."/>
            <person name="Schleper C."/>
            <person name="Guy L."/>
            <person name="Ettema T.J."/>
        </authorList>
    </citation>
    <scope>NUCLEOTIDE SEQUENCE</scope>
</reference>
<comment type="caution">
    <text evidence="1">The sequence shown here is derived from an EMBL/GenBank/DDBJ whole genome shotgun (WGS) entry which is preliminary data.</text>
</comment>
<sequence length="230" mass="26788">MNIKPALLRRWDRAICEDPQLLKLLSSSKIKERGQAAASFVEHRALELANIVSPIRFERYETGKNKGKKKARSLSDGFFAIYSRVFINIKTSYEERSGQPNICSLPKLIKQFVETEFLKQFVTGQFDDYLLVHIYFDVKNQKIKVCFISLFDNLEYVTYNDGPGQMMLKKSKLFNGSKQTIRASSKKMTNNRRVQIADQLLNMLTDGTERLIRARRRRNLKLKRAVDNIR</sequence>
<protein>
    <submittedName>
        <fullName evidence="1">Uncharacterized protein</fullName>
    </submittedName>
</protein>
<proteinExistence type="predicted"/>
<name>A0A0F9SBY8_9ZZZZ</name>
<evidence type="ECO:0000313" key="1">
    <source>
        <dbReference type="EMBL" id="KKN34521.1"/>
    </source>
</evidence>
<dbReference type="EMBL" id="LAZR01002099">
    <property type="protein sequence ID" value="KKN34521.1"/>
    <property type="molecule type" value="Genomic_DNA"/>
</dbReference>
<organism evidence="1">
    <name type="scientific">marine sediment metagenome</name>
    <dbReference type="NCBI Taxonomy" id="412755"/>
    <lineage>
        <taxon>unclassified sequences</taxon>
        <taxon>metagenomes</taxon>
        <taxon>ecological metagenomes</taxon>
    </lineage>
</organism>
<dbReference type="AlphaFoldDB" id="A0A0F9SBY8"/>
<accession>A0A0F9SBY8</accession>